<feature type="domain" description="SnoaL-like" evidence="1">
    <location>
        <begin position="14"/>
        <end position="138"/>
    </location>
</feature>
<dbReference type="InterPro" id="IPR037401">
    <property type="entry name" value="SnoaL-like"/>
</dbReference>
<keyword evidence="3" id="KW-1185">Reference proteome</keyword>
<reference evidence="3" key="1">
    <citation type="journal article" date="2019" name="Int. J. Syst. Evol. Microbiol.">
        <title>The Global Catalogue of Microorganisms (GCM) 10K type strain sequencing project: providing services to taxonomists for standard genome sequencing and annotation.</title>
        <authorList>
            <consortium name="The Broad Institute Genomics Platform"/>
            <consortium name="The Broad Institute Genome Sequencing Center for Infectious Disease"/>
            <person name="Wu L."/>
            <person name="Ma J."/>
        </authorList>
    </citation>
    <scope>NUCLEOTIDE SEQUENCE [LARGE SCALE GENOMIC DNA]</scope>
    <source>
        <strain evidence="3">JCM 16898</strain>
    </source>
</reference>
<comment type="caution">
    <text evidence="2">The sequence shown here is derived from an EMBL/GenBank/DDBJ whole genome shotgun (WGS) entry which is preliminary data.</text>
</comment>
<dbReference type="Proteomes" id="UP001500689">
    <property type="component" value="Unassembled WGS sequence"/>
</dbReference>
<gene>
    <name evidence="2" type="ORF">GCM10022222_07760</name>
</gene>
<dbReference type="RefSeq" id="WP_344855286.1">
    <property type="nucleotide sequence ID" value="NZ_BAAAZN010000001.1"/>
</dbReference>
<dbReference type="Pfam" id="PF13577">
    <property type="entry name" value="SnoaL_4"/>
    <property type="match status" value="1"/>
</dbReference>
<dbReference type="Gene3D" id="3.10.450.50">
    <property type="match status" value="1"/>
</dbReference>
<dbReference type="InterPro" id="IPR032710">
    <property type="entry name" value="NTF2-like_dom_sf"/>
</dbReference>
<dbReference type="EMBL" id="BAAAZN010000001">
    <property type="protein sequence ID" value="GAA3527208.1"/>
    <property type="molecule type" value="Genomic_DNA"/>
</dbReference>
<evidence type="ECO:0000313" key="2">
    <source>
        <dbReference type="EMBL" id="GAA3527208.1"/>
    </source>
</evidence>
<dbReference type="SUPFAM" id="SSF54427">
    <property type="entry name" value="NTF2-like"/>
    <property type="match status" value="1"/>
</dbReference>
<evidence type="ECO:0000313" key="3">
    <source>
        <dbReference type="Proteomes" id="UP001500689"/>
    </source>
</evidence>
<name>A0ABP6V1X1_9PSEU</name>
<protein>
    <recommendedName>
        <fullName evidence="1">SnoaL-like domain-containing protein</fullName>
    </recommendedName>
</protein>
<organism evidence="2 3">
    <name type="scientific">Amycolatopsis ultiminotia</name>
    <dbReference type="NCBI Taxonomy" id="543629"/>
    <lineage>
        <taxon>Bacteria</taxon>
        <taxon>Bacillati</taxon>
        <taxon>Actinomycetota</taxon>
        <taxon>Actinomycetes</taxon>
        <taxon>Pseudonocardiales</taxon>
        <taxon>Pseudonocardiaceae</taxon>
        <taxon>Amycolatopsis</taxon>
    </lineage>
</organism>
<sequence length="146" mass="15771">MLETKVGTPLGVADVEARLACTDLINSFGRLVDSGQAGKAVELFTEAGVLVSPGQVIRGREELAKAFAAREADADRRTVHQVTNVVFEAVGPETARAQSIVCLYVLGRPGELTPRALSRFDDEFERGEDGRWRFSRRTAAPLAGGR</sequence>
<evidence type="ECO:0000259" key="1">
    <source>
        <dbReference type="Pfam" id="PF13577"/>
    </source>
</evidence>
<proteinExistence type="predicted"/>
<accession>A0ABP6V1X1</accession>